<dbReference type="Pfam" id="PF02780">
    <property type="entry name" value="Transketolase_C"/>
    <property type="match status" value="1"/>
</dbReference>
<dbReference type="SMART" id="SM00861">
    <property type="entry name" value="Transket_pyr"/>
    <property type="match status" value="1"/>
</dbReference>
<sequence>MGAMRFRQAIVAALADEMRADSRVIFFGEDVAEAEGPFKTSEGILEEFGSSRVRDTPISEMGFTGAAVGAAMMGLRPVIEIMFIEFLGVALDQVVTEAAKTRYLSQGALSVPMTIRASVGSGLGFGCQHSQTLEHWFASTPGLKVLMPSDAQSAYSLLRAAIQDPDPVIILEPRILYAERGEVDKNIVSTIGKARMRSTGNEITIVALGQMVNVAEEAIKISGISADLIDLQTIIPWDRDAVIDSVKKTGRLVVVEEAPLSGGWGSEIVAHVTSKLFSTLKSPPFRVTAPDVPVPFNGTLEGRYAPTAADVTRQILHALKSSDVPEPWWVLEGMNR</sequence>
<reference evidence="5" key="1">
    <citation type="submission" date="2020-05" db="EMBL/GenBank/DDBJ databases">
        <authorList>
            <person name="Chiriac C."/>
            <person name="Salcher M."/>
            <person name="Ghai R."/>
            <person name="Kavagutti S V."/>
        </authorList>
    </citation>
    <scope>NUCLEOTIDE SEQUENCE</scope>
</reference>
<dbReference type="EMBL" id="CAFBRV010000069">
    <property type="protein sequence ID" value="CAB5116375.1"/>
    <property type="molecule type" value="Genomic_DNA"/>
</dbReference>
<feature type="domain" description="Transketolase-like pyrimidine-binding" evidence="4">
    <location>
        <begin position="4"/>
        <end position="179"/>
    </location>
</feature>
<dbReference type="FunFam" id="3.40.50.970:FF:000001">
    <property type="entry name" value="Pyruvate dehydrogenase E1 beta subunit"/>
    <property type="match status" value="1"/>
</dbReference>
<keyword evidence="3" id="KW-0786">Thiamine pyrophosphate</keyword>
<evidence type="ECO:0000256" key="1">
    <source>
        <dbReference type="ARBA" id="ARBA00001964"/>
    </source>
</evidence>
<dbReference type="CDD" id="cd07036">
    <property type="entry name" value="TPP_PYR_E1-PDHc-beta_like"/>
    <property type="match status" value="1"/>
</dbReference>
<dbReference type="GO" id="GO:0016491">
    <property type="term" value="F:oxidoreductase activity"/>
    <property type="evidence" value="ECO:0007669"/>
    <property type="project" value="UniProtKB-KW"/>
</dbReference>
<evidence type="ECO:0000256" key="3">
    <source>
        <dbReference type="ARBA" id="ARBA00023052"/>
    </source>
</evidence>
<dbReference type="SUPFAM" id="SSF52922">
    <property type="entry name" value="TK C-terminal domain-like"/>
    <property type="match status" value="1"/>
</dbReference>
<dbReference type="InterPro" id="IPR005475">
    <property type="entry name" value="Transketolase-like_Pyr-bd"/>
</dbReference>
<dbReference type="Gene3D" id="3.40.50.920">
    <property type="match status" value="1"/>
</dbReference>
<dbReference type="PANTHER" id="PTHR43257">
    <property type="entry name" value="PYRUVATE DEHYDROGENASE E1 COMPONENT BETA SUBUNIT"/>
    <property type="match status" value="1"/>
</dbReference>
<evidence type="ECO:0000256" key="2">
    <source>
        <dbReference type="ARBA" id="ARBA00023002"/>
    </source>
</evidence>
<protein>
    <submittedName>
        <fullName evidence="5">Unannotated protein</fullName>
    </submittedName>
</protein>
<dbReference type="InterPro" id="IPR033248">
    <property type="entry name" value="Transketolase_C"/>
</dbReference>
<organism evidence="5">
    <name type="scientific">freshwater metagenome</name>
    <dbReference type="NCBI Taxonomy" id="449393"/>
    <lineage>
        <taxon>unclassified sequences</taxon>
        <taxon>metagenomes</taxon>
        <taxon>ecological metagenomes</taxon>
    </lineage>
</organism>
<dbReference type="InterPro" id="IPR009014">
    <property type="entry name" value="Transketo_C/PFOR_II"/>
</dbReference>
<keyword evidence="2" id="KW-0560">Oxidoreductase</keyword>
<dbReference type="SUPFAM" id="SSF52518">
    <property type="entry name" value="Thiamin diphosphate-binding fold (THDP-binding)"/>
    <property type="match status" value="1"/>
</dbReference>
<gene>
    <name evidence="5" type="ORF">UFOPK4410_00780</name>
</gene>
<dbReference type="FunFam" id="3.40.50.920:FF:000001">
    <property type="entry name" value="Pyruvate dehydrogenase E1 beta subunit"/>
    <property type="match status" value="1"/>
</dbReference>
<comment type="cofactor">
    <cofactor evidence="1">
        <name>thiamine diphosphate</name>
        <dbReference type="ChEBI" id="CHEBI:58937"/>
    </cofactor>
</comment>
<dbReference type="Gene3D" id="3.40.50.970">
    <property type="match status" value="1"/>
</dbReference>
<dbReference type="Pfam" id="PF02779">
    <property type="entry name" value="Transket_pyr"/>
    <property type="match status" value="1"/>
</dbReference>
<proteinExistence type="predicted"/>
<name>A0A6J7VU97_9ZZZZ</name>
<dbReference type="InterPro" id="IPR029061">
    <property type="entry name" value="THDP-binding"/>
</dbReference>
<dbReference type="AlphaFoldDB" id="A0A6J7VU97"/>
<evidence type="ECO:0000259" key="4">
    <source>
        <dbReference type="SMART" id="SM00861"/>
    </source>
</evidence>
<accession>A0A6J7VU97</accession>
<evidence type="ECO:0000313" key="5">
    <source>
        <dbReference type="EMBL" id="CAB5116375.1"/>
    </source>
</evidence>
<dbReference type="PANTHER" id="PTHR43257:SF2">
    <property type="entry name" value="PYRUVATE DEHYDROGENASE E1 COMPONENT SUBUNIT BETA"/>
    <property type="match status" value="1"/>
</dbReference>